<keyword evidence="4" id="KW-0964">Secreted</keyword>
<accession>A0A9D5A350</accession>
<keyword evidence="3" id="KW-0134">Cell wall</keyword>
<evidence type="ECO:0000256" key="7">
    <source>
        <dbReference type="ARBA" id="ARBA00023316"/>
    </source>
</evidence>
<evidence type="ECO:0000256" key="2">
    <source>
        <dbReference type="ARBA" id="ARBA00008834"/>
    </source>
</evidence>
<evidence type="ECO:0000256" key="5">
    <source>
        <dbReference type="ARBA" id="ARBA00022801"/>
    </source>
</evidence>
<evidence type="ECO:0000256" key="8">
    <source>
        <dbReference type="PROSITE-ProRule" id="PRU10052"/>
    </source>
</evidence>
<name>A0A9D5A350_PEA</name>
<dbReference type="AlphaFoldDB" id="A0A9D5A350"/>
<feature type="active site" evidence="8">
    <location>
        <position position="172"/>
    </location>
</feature>
<comment type="caution">
    <text evidence="10">The sequence shown here is derived from an EMBL/GenBank/DDBJ whole genome shotgun (WGS) entry which is preliminary data.</text>
</comment>
<reference evidence="10 11" key="1">
    <citation type="journal article" date="2022" name="Nat. Genet.">
        <title>Improved pea reference genome and pan-genome highlight genomic features and evolutionary characteristics.</title>
        <authorList>
            <person name="Yang T."/>
            <person name="Liu R."/>
            <person name="Luo Y."/>
            <person name="Hu S."/>
            <person name="Wang D."/>
            <person name="Wang C."/>
            <person name="Pandey M.K."/>
            <person name="Ge S."/>
            <person name="Xu Q."/>
            <person name="Li N."/>
            <person name="Li G."/>
            <person name="Huang Y."/>
            <person name="Saxena R.K."/>
            <person name="Ji Y."/>
            <person name="Li M."/>
            <person name="Yan X."/>
            <person name="He Y."/>
            <person name="Liu Y."/>
            <person name="Wang X."/>
            <person name="Xiang C."/>
            <person name="Varshney R.K."/>
            <person name="Ding H."/>
            <person name="Gao S."/>
            <person name="Zong X."/>
        </authorList>
    </citation>
    <scope>NUCLEOTIDE SEQUENCE [LARGE SCALE GENOMIC DNA]</scope>
    <source>
        <strain evidence="10 11">cv. Zhongwan 6</strain>
    </source>
</reference>
<dbReference type="SMART" id="SM00710">
    <property type="entry name" value="PbH1"/>
    <property type="match status" value="6"/>
</dbReference>
<keyword evidence="6 9" id="KW-0326">Glycosidase</keyword>
<evidence type="ECO:0000313" key="10">
    <source>
        <dbReference type="EMBL" id="KAI5395722.1"/>
    </source>
</evidence>
<dbReference type="Proteomes" id="UP001058974">
    <property type="component" value="Chromosome 6"/>
</dbReference>
<proteinExistence type="inferred from homology"/>
<dbReference type="GO" id="GO:0004650">
    <property type="term" value="F:polygalacturonase activity"/>
    <property type="evidence" value="ECO:0007669"/>
    <property type="project" value="InterPro"/>
</dbReference>
<gene>
    <name evidence="10" type="ORF">KIW84_062053</name>
</gene>
<keyword evidence="7" id="KW-0961">Cell wall biogenesis/degradation</keyword>
<dbReference type="EMBL" id="JAMSHJ010000006">
    <property type="protein sequence ID" value="KAI5395722.1"/>
    <property type="molecule type" value="Genomic_DNA"/>
</dbReference>
<dbReference type="Gene3D" id="2.160.20.10">
    <property type="entry name" value="Single-stranded right-handed beta-helix, Pectin lyase-like"/>
    <property type="match status" value="1"/>
</dbReference>
<dbReference type="InterPro" id="IPR006626">
    <property type="entry name" value="PbH1"/>
</dbReference>
<dbReference type="GO" id="GO:0071555">
    <property type="term" value="P:cell wall organization"/>
    <property type="evidence" value="ECO:0007669"/>
    <property type="project" value="UniProtKB-KW"/>
</dbReference>
<comment type="similarity">
    <text evidence="2 9">Belongs to the glycosyl hydrolase 28 family.</text>
</comment>
<comment type="subcellular location">
    <subcellularLocation>
        <location evidence="1">Secreted</location>
        <location evidence="1">Cell wall</location>
    </subcellularLocation>
</comment>
<dbReference type="InterPro" id="IPR011050">
    <property type="entry name" value="Pectin_lyase_fold/virulence"/>
</dbReference>
<evidence type="ECO:0000313" key="11">
    <source>
        <dbReference type="Proteomes" id="UP001058974"/>
    </source>
</evidence>
<evidence type="ECO:0000256" key="6">
    <source>
        <dbReference type="ARBA" id="ARBA00023295"/>
    </source>
</evidence>
<dbReference type="InterPro" id="IPR012334">
    <property type="entry name" value="Pectin_lyas_fold"/>
</dbReference>
<dbReference type="SUPFAM" id="SSF51126">
    <property type="entry name" value="Pectin lyase-like"/>
    <property type="match status" value="1"/>
</dbReference>
<dbReference type="PROSITE" id="PS00502">
    <property type="entry name" value="POLYGALACTURONASE"/>
    <property type="match status" value="1"/>
</dbReference>
<evidence type="ECO:0008006" key="12">
    <source>
        <dbReference type="Google" id="ProtNLM"/>
    </source>
</evidence>
<dbReference type="InterPro" id="IPR000743">
    <property type="entry name" value="Glyco_hydro_28"/>
</dbReference>
<dbReference type="GO" id="GO:0005975">
    <property type="term" value="P:carbohydrate metabolic process"/>
    <property type="evidence" value="ECO:0007669"/>
    <property type="project" value="InterPro"/>
</dbReference>
<dbReference type="Gramene" id="Psat06G0205300-T1">
    <property type="protein sequence ID" value="KAI5395722.1"/>
    <property type="gene ID" value="KIW84_062053"/>
</dbReference>
<evidence type="ECO:0000256" key="1">
    <source>
        <dbReference type="ARBA" id="ARBA00004191"/>
    </source>
</evidence>
<evidence type="ECO:0000256" key="9">
    <source>
        <dbReference type="RuleBase" id="RU361169"/>
    </source>
</evidence>
<sequence length="329" mass="36035">MLQPMKFQGPCKSETINVEIMGTITAPESRKSWKWDNNDSETWIEFCHVNGLVISGEGIIDGQGSSWWNDVGEGHRPTALRILKCENFQLSGLRHVNSPKNHLSINSCTGALISNLHMTAPEDSPNTDGIDISSSTQIDIQHLVISTGDDCIAINSGSQFINITDVFCGPGHGISVGSLGKDGSYATVEDVYVRNVTFTETTNGARIKTWTGGSGYARKITYEDIKLFGVKNPIIIDQQYDALQGKSKAVKVSDVTFRNIEGTANDEKAIELNFPPAYYAHLLAFRARYYISEVENSDSGSASGNRSATNFVSTLPSILENVKEVMFYC</sequence>
<dbReference type="Pfam" id="PF00295">
    <property type="entry name" value="Glyco_hydro_28"/>
    <property type="match status" value="1"/>
</dbReference>
<evidence type="ECO:0000256" key="3">
    <source>
        <dbReference type="ARBA" id="ARBA00022512"/>
    </source>
</evidence>
<dbReference type="PANTHER" id="PTHR31375">
    <property type="match status" value="1"/>
</dbReference>
<protein>
    <recommendedName>
        <fullName evidence="12">Polygalacturonase</fullName>
    </recommendedName>
</protein>
<organism evidence="10 11">
    <name type="scientific">Pisum sativum</name>
    <name type="common">Garden pea</name>
    <name type="synonym">Lathyrus oleraceus</name>
    <dbReference type="NCBI Taxonomy" id="3888"/>
    <lineage>
        <taxon>Eukaryota</taxon>
        <taxon>Viridiplantae</taxon>
        <taxon>Streptophyta</taxon>
        <taxon>Embryophyta</taxon>
        <taxon>Tracheophyta</taxon>
        <taxon>Spermatophyta</taxon>
        <taxon>Magnoliopsida</taxon>
        <taxon>eudicotyledons</taxon>
        <taxon>Gunneridae</taxon>
        <taxon>Pentapetalae</taxon>
        <taxon>rosids</taxon>
        <taxon>fabids</taxon>
        <taxon>Fabales</taxon>
        <taxon>Fabaceae</taxon>
        <taxon>Papilionoideae</taxon>
        <taxon>50 kb inversion clade</taxon>
        <taxon>NPAAA clade</taxon>
        <taxon>Hologalegina</taxon>
        <taxon>IRL clade</taxon>
        <taxon>Fabeae</taxon>
        <taxon>Lathyrus</taxon>
    </lineage>
</organism>
<keyword evidence="11" id="KW-1185">Reference proteome</keyword>
<keyword evidence="5 9" id="KW-0378">Hydrolase</keyword>
<evidence type="ECO:0000256" key="4">
    <source>
        <dbReference type="ARBA" id="ARBA00022525"/>
    </source>
</evidence>